<dbReference type="EMBL" id="WKKZ01000860">
    <property type="protein sequence ID" value="MSE06382.1"/>
    <property type="molecule type" value="Genomic_DNA"/>
</dbReference>
<proteinExistence type="predicted"/>
<evidence type="ECO:0000313" key="1">
    <source>
        <dbReference type="EMBL" id="MSE06382.1"/>
    </source>
</evidence>
<reference evidence="1 2" key="1">
    <citation type="submission" date="2019-11" db="EMBL/GenBank/DDBJ databases">
        <title>Draft Genome Sequence of Plant Growth-Promoting Rhizosphere-Associated Bacteria.</title>
        <authorList>
            <person name="Vasilyev I.Y."/>
            <person name="Radchenko V."/>
            <person name="Ilnitskaya E.V."/>
        </authorList>
    </citation>
    <scope>NUCLEOTIDE SEQUENCE [LARGE SCALE GENOMIC DNA]</scope>
    <source>
        <strain evidence="1 2">VRA_1sq_f</strain>
    </source>
</reference>
<sequence length="60" mass="6147">VTDADLHLQFENGNKLANVVAAGEVIGGANGHDSMPSMMNSWGISSGFVAGKEAAEISEN</sequence>
<dbReference type="AlphaFoldDB" id="A0A6A8LTS2"/>
<name>A0A6A8LTS2_9LACO</name>
<accession>A0A6A8LTS2</accession>
<organism evidence="1 2">
    <name type="scientific">Ligilactobacillus salivarius</name>
    <dbReference type="NCBI Taxonomy" id="1624"/>
    <lineage>
        <taxon>Bacteria</taxon>
        <taxon>Bacillati</taxon>
        <taxon>Bacillota</taxon>
        <taxon>Bacilli</taxon>
        <taxon>Lactobacillales</taxon>
        <taxon>Lactobacillaceae</taxon>
        <taxon>Ligilactobacillus</taxon>
    </lineage>
</organism>
<dbReference type="Proteomes" id="UP000437575">
    <property type="component" value="Unassembled WGS sequence"/>
</dbReference>
<gene>
    <name evidence="1" type="ORF">GKC34_11600</name>
</gene>
<feature type="non-terminal residue" evidence="1">
    <location>
        <position position="1"/>
    </location>
</feature>
<comment type="caution">
    <text evidence="1">The sequence shown here is derived from an EMBL/GenBank/DDBJ whole genome shotgun (WGS) entry which is preliminary data.</text>
</comment>
<protein>
    <submittedName>
        <fullName evidence="1">FAD-binding dehydrogenase</fullName>
    </submittedName>
</protein>
<evidence type="ECO:0000313" key="2">
    <source>
        <dbReference type="Proteomes" id="UP000437575"/>
    </source>
</evidence>